<feature type="transmembrane region" description="Helical" evidence="1">
    <location>
        <begin position="7"/>
        <end position="28"/>
    </location>
</feature>
<name>D9SNB5_CLOC7</name>
<organism evidence="2 3">
    <name type="scientific">Clostridium cellulovorans (strain ATCC 35296 / DSM 3052 / OCM 3 / 743B)</name>
    <dbReference type="NCBI Taxonomy" id="573061"/>
    <lineage>
        <taxon>Bacteria</taxon>
        <taxon>Bacillati</taxon>
        <taxon>Bacillota</taxon>
        <taxon>Clostridia</taxon>
        <taxon>Eubacteriales</taxon>
        <taxon>Clostridiaceae</taxon>
        <taxon>Clostridium</taxon>
    </lineage>
</organism>
<evidence type="ECO:0000313" key="2">
    <source>
        <dbReference type="EMBL" id="ADL53907.1"/>
    </source>
</evidence>
<evidence type="ECO:0000256" key="1">
    <source>
        <dbReference type="SAM" id="Phobius"/>
    </source>
</evidence>
<gene>
    <name evidence="2" type="ordered locus">Clocel_4246</name>
</gene>
<dbReference type="HOGENOM" id="CLU_1812395_0_0_9"/>
<reference evidence="2 3" key="1">
    <citation type="submission" date="2010-08" db="EMBL/GenBank/DDBJ databases">
        <title>Complete sequence of Clostridium cellulovorans 743B.</title>
        <authorList>
            <consortium name="US DOE Joint Genome Institute"/>
            <person name="Lucas S."/>
            <person name="Copeland A."/>
            <person name="Lapidus A."/>
            <person name="Cheng J.-F."/>
            <person name="Bruce D."/>
            <person name="Goodwin L."/>
            <person name="Pitluck S."/>
            <person name="Chertkov O."/>
            <person name="Detter J.C."/>
            <person name="Han C."/>
            <person name="Tapia R."/>
            <person name="Land M."/>
            <person name="Hauser L."/>
            <person name="Chang Y.-J."/>
            <person name="Jeffries C."/>
            <person name="Kyrpides N."/>
            <person name="Ivanova N."/>
            <person name="Mikhailova N."/>
            <person name="Hemme C.L."/>
            <person name="Woyke T."/>
        </authorList>
    </citation>
    <scope>NUCLEOTIDE SEQUENCE [LARGE SCALE GENOMIC DNA]</scope>
    <source>
        <strain evidence="3">ATCC 35296 / DSM 3052 / OCM 3 / 743B</strain>
    </source>
</reference>
<keyword evidence="1" id="KW-1133">Transmembrane helix</keyword>
<accession>D9SNB5</accession>
<feature type="transmembrane region" description="Helical" evidence="1">
    <location>
        <begin position="89"/>
        <end position="107"/>
    </location>
</feature>
<proteinExistence type="predicted"/>
<dbReference type="AlphaFoldDB" id="D9SNB5"/>
<evidence type="ECO:0000313" key="3">
    <source>
        <dbReference type="Proteomes" id="UP000002730"/>
    </source>
</evidence>
<dbReference type="eggNOG" id="ENOG5030VKE">
    <property type="taxonomic scope" value="Bacteria"/>
</dbReference>
<keyword evidence="1" id="KW-0812">Transmembrane</keyword>
<feature type="transmembrane region" description="Helical" evidence="1">
    <location>
        <begin position="114"/>
        <end position="136"/>
    </location>
</feature>
<feature type="transmembrane region" description="Helical" evidence="1">
    <location>
        <begin position="62"/>
        <end position="83"/>
    </location>
</feature>
<dbReference type="RefSeq" id="WP_010074261.1">
    <property type="nucleotide sequence ID" value="NC_014393.1"/>
</dbReference>
<protein>
    <submittedName>
        <fullName evidence="2">Uncharacterized protein</fullName>
    </submittedName>
</protein>
<dbReference type="EMBL" id="CP002160">
    <property type="protein sequence ID" value="ADL53907.1"/>
    <property type="molecule type" value="Genomic_DNA"/>
</dbReference>
<dbReference type="Proteomes" id="UP000002730">
    <property type="component" value="Chromosome"/>
</dbReference>
<sequence length="142" mass="16366">MKKTMTLIFLSIILVLICMYLNFGNFLYGSPVTIGNLIVTFLYIIIWGIILIIGIKDSNYKFMIYSCIFWFIMLLLSILTIYVDATGASASWAIPFAVLLLGQWYGLEFFFSDYLVYYMMLAFSSLVIIINITILIKRKKSV</sequence>
<dbReference type="OrthoDB" id="1954015at2"/>
<keyword evidence="3" id="KW-1185">Reference proteome</keyword>
<feature type="transmembrane region" description="Helical" evidence="1">
    <location>
        <begin position="34"/>
        <end position="55"/>
    </location>
</feature>
<keyword evidence="1" id="KW-0472">Membrane</keyword>
<dbReference type="KEGG" id="ccb:Clocel_4246"/>